<accession>A0A7V3E7C0</accession>
<organism evidence="2">
    <name type="scientific">Ignavibacterium album</name>
    <dbReference type="NCBI Taxonomy" id="591197"/>
    <lineage>
        <taxon>Bacteria</taxon>
        <taxon>Pseudomonadati</taxon>
        <taxon>Ignavibacteriota</taxon>
        <taxon>Ignavibacteria</taxon>
        <taxon>Ignavibacteriales</taxon>
        <taxon>Ignavibacteriaceae</taxon>
        <taxon>Ignavibacterium</taxon>
    </lineage>
</organism>
<dbReference type="Gene3D" id="2.60.40.10">
    <property type="entry name" value="Immunoglobulins"/>
    <property type="match status" value="1"/>
</dbReference>
<evidence type="ECO:0000313" key="2">
    <source>
        <dbReference type="EMBL" id="HFI91173.1"/>
    </source>
</evidence>
<keyword evidence="1" id="KW-0732">Signal</keyword>
<protein>
    <submittedName>
        <fullName evidence="2">Uncharacterized protein</fullName>
    </submittedName>
</protein>
<comment type="caution">
    <text evidence="2">The sequence shown here is derived from an EMBL/GenBank/DDBJ whole genome shotgun (WGS) entry which is preliminary data.</text>
</comment>
<proteinExistence type="predicted"/>
<dbReference type="RefSeq" id="WP_304148237.1">
    <property type="nucleotide sequence ID" value="NZ_JAOAIE010000129.1"/>
</dbReference>
<dbReference type="AlphaFoldDB" id="A0A7V3E7C0"/>
<gene>
    <name evidence="2" type="ORF">ENS31_06520</name>
</gene>
<name>A0A7V3E7C0_9BACT</name>
<feature type="signal peptide" evidence="1">
    <location>
        <begin position="1"/>
        <end position="17"/>
    </location>
</feature>
<dbReference type="EMBL" id="DSUJ01000008">
    <property type="protein sequence ID" value="HFI91173.1"/>
    <property type="molecule type" value="Genomic_DNA"/>
</dbReference>
<feature type="chain" id="PRO_5042596281" evidence="1">
    <location>
        <begin position="18"/>
        <end position="128"/>
    </location>
</feature>
<dbReference type="InterPro" id="IPR013783">
    <property type="entry name" value="Ig-like_fold"/>
</dbReference>
<evidence type="ECO:0000256" key="1">
    <source>
        <dbReference type="SAM" id="SignalP"/>
    </source>
</evidence>
<sequence length="128" mass="14284">MKIALVLILIVSVFASAFIQSITARSDGENIIVEWKTGEESSSLSKFVVERKTPNNGFIEIGTVNPKGSNSFYTFIDNNIFKGNDYIFTYRLKIVDNNSQVSYSSEVSVSHSISGVKRTWGSIKAMFR</sequence>
<reference evidence="2" key="1">
    <citation type="journal article" date="2020" name="mSystems">
        <title>Genome- and Community-Level Interaction Insights into Carbon Utilization and Element Cycling Functions of Hydrothermarchaeota in Hydrothermal Sediment.</title>
        <authorList>
            <person name="Zhou Z."/>
            <person name="Liu Y."/>
            <person name="Xu W."/>
            <person name="Pan J."/>
            <person name="Luo Z.H."/>
            <person name="Li M."/>
        </authorList>
    </citation>
    <scope>NUCLEOTIDE SEQUENCE [LARGE SCALE GENOMIC DNA]</scope>
    <source>
        <strain evidence="2">SpSt-479</strain>
    </source>
</reference>